<dbReference type="InterPro" id="IPR019350">
    <property type="entry name" value="RNA_pol_I-sp_TIF_RRN6-like"/>
</dbReference>
<dbReference type="Proteomes" id="UP000242814">
    <property type="component" value="Unassembled WGS sequence"/>
</dbReference>
<dbReference type="EMBL" id="LZYO01000094">
    <property type="protein sequence ID" value="ODH35608.1"/>
    <property type="molecule type" value="Genomic_DNA"/>
</dbReference>
<name>A0A1D2JHE5_PARBR</name>
<proteinExistence type="predicted"/>
<evidence type="ECO:0000259" key="3">
    <source>
        <dbReference type="Pfam" id="PF20639"/>
    </source>
</evidence>
<feature type="compositionally biased region" description="Low complexity" evidence="1">
    <location>
        <begin position="855"/>
        <end position="879"/>
    </location>
</feature>
<evidence type="ECO:0008006" key="7">
    <source>
        <dbReference type="Google" id="ProtNLM"/>
    </source>
</evidence>
<feature type="compositionally biased region" description="Polar residues" evidence="1">
    <location>
        <begin position="831"/>
        <end position="849"/>
    </location>
</feature>
<dbReference type="InterPro" id="IPR048537">
    <property type="entry name" value="RRN6_HB"/>
</dbReference>
<feature type="region of interest" description="Disordered" evidence="1">
    <location>
        <begin position="989"/>
        <end position="1009"/>
    </location>
</feature>
<reference evidence="5 6" key="1">
    <citation type="submission" date="2016-06" db="EMBL/GenBank/DDBJ databases">
        <authorList>
            <person name="Kjaerup R.B."/>
            <person name="Dalgaard T.S."/>
            <person name="Juul-Madsen H.R."/>
        </authorList>
    </citation>
    <scope>NUCLEOTIDE SEQUENCE [LARGE SCALE GENOMIC DNA]</scope>
    <source>
        <strain evidence="5 6">Pb300</strain>
    </source>
</reference>
<feature type="compositionally biased region" description="Low complexity" evidence="1">
    <location>
        <begin position="989"/>
        <end position="1006"/>
    </location>
</feature>
<evidence type="ECO:0000256" key="1">
    <source>
        <dbReference type="SAM" id="MobiDB-lite"/>
    </source>
</evidence>
<protein>
    <recommendedName>
        <fullName evidence="7">RNA polymerase I-specific transcription initiation factor RRN6-like protein</fullName>
    </recommendedName>
</protein>
<feature type="compositionally biased region" description="Basic residues" evidence="1">
    <location>
        <begin position="945"/>
        <end position="956"/>
    </location>
</feature>
<dbReference type="GO" id="GO:0042790">
    <property type="term" value="P:nucleolar large rRNA transcription by RNA polymerase I"/>
    <property type="evidence" value="ECO:0007669"/>
    <property type="project" value="TreeGrafter"/>
</dbReference>
<feature type="region of interest" description="Disordered" evidence="1">
    <location>
        <begin position="933"/>
        <end position="969"/>
    </location>
</feature>
<feature type="domain" description="RRN6 helical bundle" evidence="4">
    <location>
        <begin position="577"/>
        <end position="792"/>
    </location>
</feature>
<dbReference type="Pfam" id="PF10214">
    <property type="entry name" value="Rrn6_beta-prop"/>
    <property type="match status" value="1"/>
</dbReference>
<dbReference type="GO" id="GO:0001163">
    <property type="term" value="F:RNA polymerase I transcription regulatory region sequence-specific DNA binding"/>
    <property type="evidence" value="ECO:0007669"/>
    <property type="project" value="TreeGrafter"/>
</dbReference>
<organism evidence="5 6">
    <name type="scientific">Paracoccidioides brasiliensis</name>
    <dbReference type="NCBI Taxonomy" id="121759"/>
    <lineage>
        <taxon>Eukaryota</taxon>
        <taxon>Fungi</taxon>
        <taxon>Dikarya</taxon>
        <taxon>Ascomycota</taxon>
        <taxon>Pezizomycotina</taxon>
        <taxon>Eurotiomycetes</taxon>
        <taxon>Eurotiomycetidae</taxon>
        <taxon>Onygenales</taxon>
        <taxon>Ajellomycetaceae</taxon>
        <taxon>Paracoccidioides</taxon>
    </lineage>
</organism>
<evidence type="ECO:0000259" key="2">
    <source>
        <dbReference type="Pfam" id="PF10214"/>
    </source>
</evidence>
<dbReference type="VEuPathDB" id="FungiDB:PADG_02356"/>
<dbReference type="PANTHER" id="PTHR28221:SF2">
    <property type="entry name" value="RNA POLYMERASE I-SPECIFIC TRANSCRIPTION INITIATION FACTOR RRN6"/>
    <property type="match status" value="1"/>
</dbReference>
<dbReference type="PANTHER" id="PTHR28221">
    <property type="entry name" value="RNA POLYMERASE I-SPECIFIC TRANSCRIPTION INITIATION FACTOR RRN6"/>
    <property type="match status" value="1"/>
</dbReference>
<dbReference type="GO" id="GO:0070860">
    <property type="term" value="C:RNA polymerase I core factor complex"/>
    <property type="evidence" value="ECO:0007669"/>
    <property type="project" value="TreeGrafter"/>
</dbReference>
<feature type="domain" description="RRN6 K-rich C-terminal" evidence="3">
    <location>
        <begin position="908"/>
        <end position="1056"/>
    </location>
</feature>
<evidence type="ECO:0000313" key="5">
    <source>
        <dbReference type="EMBL" id="ODH35608.1"/>
    </source>
</evidence>
<feature type="domain" description="RRN6 beta-propeller" evidence="2">
    <location>
        <begin position="110"/>
        <end position="484"/>
    </location>
</feature>
<gene>
    <name evidence="5" type="ORF">ACO22_02901</name>
</gene>
<accession>A0A1D2JHE5</accession>
<dbReference type="InterPro" id="IPR048536">
    <property type="entry name" value="Rrn6_K-rich"/>
</dbReference>
<feature type="region of interest" description="Disordered" evidence="1">
    <location>
        <begin position="819"/>
        <end position="884"/>
    </location>
</feature>
<sequence>MLGENHMGDHRTNTLHYGQLGTATYLPDLQIWEFSRKIEREPALFFYGHFKCSLPASSAWRNIHESSAPLTSKREEALLKVRPELAPGLGLLSRYEASSRAITVAATKFDPNVSSLLAVGTAVNFNYRSCGRSAIPIAVLAGGDSATSIQLVELDEESVPWPPDGDRLCHVPTLRSRGKALWMATAGPVQQICFAETLDEKSTWLAVRFLQATIVFRPQYNKLPLSAHYDEMDFVRGGQEDTHLDANPILHVSISLTGGLPHADVTFNPWYPQQIAIVDRQGNWSVWDIGKPRQSTIWRADRGPSGSLGLEGTSQKDELAQRDHYDGWAAVSWVGDVHKLLVCDRRTIALFRTDTDPVQRYPVDVGIERESEWILDIRRSQSNLASIFVLTTTQVIWLHVNSEGFSSSGCEKENQEISVLLSWRHFRDPEDTSLRLVPLLVHNDFSLVLTSRLNSMAQVFRFSFSPDDPSIPVSVADPFLLPLPTSSSGDGKIPKQLSDSSYFLSMIFQQVTDSNIMDPINDNKTLKLVKFIAQRANMEVIESLYVARIDSEEGAYEPYSFTPQRRKSVRSEKWVDDDDFIVDDLNELVLLPSFQRKNWDEKNKILPDQPLRAFPYSENWTGLYELASATVTCLKGSRGGLASNRTEKKGKSFDSWLENLSDHMGDWAVRDSESSPNSRTLLEILPSPPSLDDIERNTNVFDQILRTFSDSAQTLLPGYQITSVPMPYSPSACVSVSDSNSAHETPASVTKLYDSLVHDWLFPLPGDVPNKIRMAKEKMIRNIVMQLILSRIIITRRPDVELPVSHHISESEDLHSYLPSSAPASIEPLPQSKNPTLTVTSSTGQTGLDTDSVLPTSSQAATTATTTTTDTTPTPGTSAQPQTPYSTLRLYTALKPQQPPTLPRRITSTLSHWKLGTDPSTYNWRAAVHRLREEEIETESQSASRRCKRRERHRLQKQQSQSQQSLGVNADSYAASSLVSGSQVPVVRMSGRQSQRVGQSQESGSLLGSGMGIGAPAVLSSQGIEEVDVPMTQVEKGLFGGRNMGRKKKKKRAAGF</sequence>
<dbReference type="Pfam" id="PF20640">
    <property type="entry name" value="Rrn6_HB"/>
    <property type="match status" value="1"/>
</dbReference>
<dbReference type="AlphaFoldDB" id="A0A1D2JHE5"/>
<dbReference type="Pfam" id="PF20639">
    <property type="entry name" value="Rrn6_K-rich"/>
    <property type="match status" value="1"/>
</dbReference>
<evidence type="ECO:0000259" key="4">
    <source>
        <dbReference type="Pfam" id="PF20640"/>
    </source>
</evidence>
<comment type="caution">
    <text evidence="5">The sequence shown here is derived from an EMBL/GenBank/DDBJ whole genome shotgun (WGS) entry which is preliminary data.</text>
</comment>
<dbReference type="InterPro" id="IPR048535">
    <property type="entry name" value="RRN6_beta-prop"/>
</dbReference>
<dbReference type="VEuPathDB" id="FungiDB:PABG_06611"/>
<dbReference type="GO" id="GO:0001179">
    <property type="term" value="F:RNA polymerase I general transcription initiation factor binding"/>
    <property type="evidence" value="ECO:0007669"/>
    <property type="project" value="TreeGrafter"/>
</dbReference>
<evidence type="ECO:0000313" key="6">
    <source>
        <dbReference type="Proteomes" id="UP000242814"/>
    </source>
</evidence>